<organism evidence="2 3">
    <name type="scientific">Plasmodium knowlesi</name>
    <dbReference type="NCBI Taxonomy" id="5850"/>
    <lineage>
        <taxon>Eukaryota</taxon>
        <taxon>Sar</taxon>
        <taxon>Alveolata</taxon>
        <taxon>Apicomplexa</taxon>
        <taxon>Aconoidasida</taxon>
        <taxon>Haemosporida</taxon>
        <taxon>Plasmodiidae</taxon>
        <taxon>Plasmodium</taxon>
        <taxon>Plasmodium (Plasmodium)</taxon>
    </lineage>
</organism>
<name>A0A1Y3E0Q8_PLAKN</name>
<dbReference type="OrthoDB" id="392573at2759"/>
<keyword evidence="1" id="KW-0812">Transmembrane</keyword>
<dbReference type="AlphaFoldDB" id="A0A1Y3E0Q8"/>
<dbReference type="eggNOG" id="ENOG502QY37">
    <property type="taxonomic scope" value="Eukaryota"/>
</dbReference>
<keyword evidence="1" id="KW-0472">Membrane</keyword>
<feature type="transmembrane region" description="Helical" evidence="1">
    <location>
        <begin position="21"/>
        <end position="41"/>
    </location>
</feature>
<evidence type="ECO:0000256" key="1">
    <source>
        <dbReference type="SAM" id="Phobius"/>
    </source>
</evidence>
<accession>A0A1Y3E0Q8</accession>
<dbReference type="VEuPathDB" id="PlasmoDB:PKNH_0309800"/>
<dbReference type="VEuPathDB" id="PlasmoDB:PKA1H_030014800"/>
<dbReference type="VEuPathDB" id="PlasmoDB:PKNOH_S02302100"/>
<evidence type="ECO:0000313" key="2">
    <source>
        <dbReference type="EMBL" id="OTN68537.1"/>
    </source>
</evidence>
<dbReference type="EMBL" id="NETL01000016">
    <property type="protein sequence ID" value="OTN68537.1"/>
    <property type="molecule type" value="Genomic_DNA"/>
</dbReference>
<protein>
    <submittedName>
        <fullName evidence="2">Uncharacterized protein</fullName>
    </submittedName>
</protein>
<reference evidence="2 3" key="1">
    <citation type="submission" date="2017-05" db="EMBL/GenBank/DDBJ databases">
        <title>PacBio assembly of a Plasmodium knowlesi genome sequence with Hi-C correction and manual annotation of the SICAvar gene family.</title>
        <authorList>
            <person name="Lapp S.A."/>
            <person name="Geraldo J.A."/>
            <person name="Chien J.-T."/>
            <person name="Ay F."/>
            <person name="Pakala S.B."/>
            <person name="Batugedara G."/>
            <person name="Humphrey J.C."/>
            <person name="Debarry J.D."/>
            <person name="Le Roch K.G."/>
            <person name="Galinski M.R."/>
            <person name="Kissinger J.C."/>
        </authorList>
    </citation>
    <scope>NUCLEOTIDE SEQUENCE [LARGE SCALE GENOMIC DNA]</scope>
    <source>
        <strain evidence="3">Malayan Strain Pk1 (A+)</strain>
    </source>
</reference>
<keyword evidence="1" id="KW-1133">Transmembrane helix</keyword>
<evidence type="ECO:0000313" key="3">
    <source>
        <dbReference type="Proteomes" id="UP000195012"/>
    </source>
</evidence>
<proteinExistence type="predicted"/>
<gene>
    <name evidence="2" type="ORF">PKNOH_S02302100</name>
</gene>
<sequence>MRRIRGGPGPARLPSVLLHLLPLRLVLLLIVLVVLTVGGIAKCELPEDGLNEVDTPTRTEKRIMDILNSVSVSHSIKRERNLLDDVINYIHYLKVLSLVAPRENVEAQGFINVDTTGKGVKGKGRLHIVYSPQTKNYKNNLNDVRKEINKVLFT</sequence>
<dbReference type="OMA" id="YIHYLKV"/>
<comment type="caution">
    <text evidence="2">The sequence shown here is derived from an EMBL/GenBank/DDBJ whole genome shotgun (WGS) entry which is preliminary data.</text>
</comment>
<dbReference type="Proteomes" id="UP000195012">
    <property type="component" value="Unassembled WGS sequence"/>
</dbReference>